<reference evidence="6" key="2">
    <citation type="submission" date="2020-09" db="EMBL/GenBank/DDBJ databases">
        <authorList>
            <person name="Sun Q."/>
            <person name="Zhou Y."/>
        </authorList>
    </citation>
    <scope>NUCLEOTIDE SEQUENCE</scope>
    <source>
        <strain evidence="6">CGMCC 1.15448</strain>
    </source>
</reference>
<dbReference type="Gene3D" id="3.40.50.2300">
    <property type="match status" value="1"/>
</dbReference>
<dbReference type="AlphaFoldDB" id="A0A8J2XTF9"/>
<proteinExistence type="predicted"/>
<feature type="modified residue" description="4-aspartylphosphate" evidence="3">
    <location>
        <position position="55"/>
    </location>
</feature>
<dbReference type="InterPro" id="IPR039420">
    <property type="entry name" value="WalR-like"/>
</dbReference>
<dbReference type="InterPro" id="IPR000792">
    <property type="entry name" value="Tscrpt_reg_LuxR_C"/>
</dbReference>
<dbReference type="PRINTS" id="PR00038">
    <property type="entry name" value="HTHLUXR"/>
</dbReference>
<dbReference type="InterPro" id="IPR011006">
    <property type="entry name" value="CheY-like_superfamily"/>
</dbReference>
<dbReference type="CDD" id="cd17535">
    <property type="entry name" value="REC_NarL-like"/>
    <property type="match status" value="1"/>
</dbReference>
<dbReference type="SMART" id="SM00421">
    <property type="entry name" value="HTH_LUXR"/>
    <property type="match status" value="1"/>
</dbReference>
<feature type="domain" description="HTH luxR-type" evidence="4">
    <location>
        <begin position="143"/>
        <end position="208"/>
    </location>
</feature>
<keyword evidence="7" id="KW-1185">Reference proteome</keyword>
<evidence type="ECO:0000256" key="1">
    <source>
        <dbReference type="ARBA" id="ARBA00022553"/>
    </source>
</evidence>
<evidence type="ECO:0000256" key="2">
    <source>
        <dbReference type="ARBA" id="ARBA00023125"/>
    </source>
</evidence>
<dbReference type="PANTHER" id="PTHR43214">
    <property type="entry name" value="TWO-COMPONENT RESPONSE REGULATOR"/>
    <property type="match status" value="1"/>
</dbReference>
<dbReference type="Pfam" id="PF00196">
    <property type="entry name" value="GerE"/>
    <property type="match status" value="1"/>
</dbReference>
<reference evidence="6" key="1">
    <citation type="journal article" date="2014" name="Int. J. Syst. Evol. Microbiol.">
        <title>Complete genome sequence of Corynebacterium casei LMG S-19264T (=DSM 44701T), isolated from a smear-ripened cheese.</title>
        <authorList>
            <consortium name="US DOE Joint Genome Institute (JGI-PGF)"/>
            <person name="Walter F."/>
            <person name="Albersmeier A."/>
            <person name="Kalinowski J."/>
            <person name="Ruckert C."/>
        </authorList>
    </citation>
    <scope>NUCLEOTIDE SEQUENCE</scope>
    <source>
        <strain evidence="6">CGMCC 1.15448</strain>
    </source>
</reference>
<evidence type="ECO:0000313" key="7">
    <source>
        <dbReference type="Proteomes" id="UP000607559"/>
    </source>
</evidence>
<accession>A0A8J2XTF9</accession>
<keyword evidence="2 6" id="KW-0238">DNA-binding</keyword>
<dbReference type="PROSITE" id="PS50043">
    <property type="entry name" value="HTH_LUXR_2"/>
    <property type="match status" value="1"/>
</dbReference>
<evidence type="ECO:0000259" key="5">
    <source>
        <dbReference type="PROSITE" id="PS50110"/>
    </source>
</evidence>
<dbReference type="SUPFAM" id="SSF52172">
    <property type="entry name" value="CheY-like"/>
    <property type="match status" value="1"/>
</dbReference>
<dbReference type="GO" id="GO:0000160">
    <property type="term" value="P:phosphorelay signal transduction system"/>
    <property type="evidence" value="ECO:0007669"/>
    <property type="project" value="InterPro"/>
</dbReference>
<dbReference type="GO" id="GO:0003677">
    <property type="term" value="F:DNA binding"/>
    <property type="evidence" value="ECO:0007669"/>
    <property type="project" value="UniProtKB-KW"/>
</dbReference>
<name>A0A8J2XTF9_9BACT</name>
<dbReference type="InterPro" id="IPR016032">
    <property type="entry name" value="Sig_transdc_resp-reg_C-effctor"/>
</dbReference>
<comment type="caution">
    <text evidence="6">The sequence shown here is derived from an EMBL/GenBank/DDBJ whole genome shotgun (WGS) entry which is preliminary data.</text>
</comment>
<dbReference type="Pfam" id="PF00072">
    <property type="entry name" value="Response_reg"/>
    <property type="match status" value="1"/>
</dbReference>
<dbReference type="EMBL" id="BMJC01000005">
    <property type="protein sequence ID" value="GGB17022.1"/>
    <property type="molecule type" value="Genomic_DNA"/>
</dbReference>
<dbReference type="SMART" id="SM00448">
    <property type="entry name" value="REC"/>
    <property type="match status" value="1"/>
</dbReference>
<protein>
    <submittedName>
        <fullName evidence="6">DNA-binding response regulator</fullName>
    </submittedName>
</protein>
<dbReference type="InterPro" id="IPR001789">
    <property type="entry name" value="Sig_transdc_resp-reg_receiver"/>
</dbReference>
<dbReference type="CDD" id="cd06170">
    <property type="entry name" value="LuxR_C_like"/>
    <property type="match status" value="1"/>
</dbReference>
<evidence type="ECO:0000259" key="4">
    <source>
        <dbReference type="PROSITE" id="PS50043"/>
    </source>
</evidence>
<evidence type="ECO:0000256" key="3">
    <source>
        <dbReference type="PROSITE-ProRule" id="PRU00169"/>
    </source>
</evidence>
<gene>
    <name evidence="6" type="ORF">GCM10011511_46010</name>
</gene>
<keyword evidence="1 3" id="KW-0597">Phosphoprotein</keyword>
<evidence type="ECO:0000313" key="6">
    <source>
        <dbReference type="EMBL" id="GGB17022.1"/>
    </source>
</evidence>
<sequence length="210" mass="23589">MAISIAIFEDNSRLRESLTVLLSGVEGYTVCGSYENCAHAARIIQEHLPDVVIMDIDMPGVDGIEGLRIIKEQRPETYIIMHTVLEDDERLFQCLCGGANGYILKNTSFVQLLEAIENVLHGGAPLSPVIAKKVLQFFRPVNPGRIQYHLSEREKEVLKYLVKGYSYKMIAGHCHISLDTVRGHIRNIYSKLHVNCGREAVSKALRDNIL</sequence>
<feature type="domain" description="Response regulatory" evidence="5">
    <location>
        <begin position="4"/>
        <end position="120"/>
    </location>
</feature>
<dbReference type="GO" id="GO:0006355">
    <property type="term" value="P:regulation of DNA-templated transcription"/>
    <property type="evidence" value="ECO:0007669"/>
    <property type="project" value="InterPro"/>
</dbReference>
<dbReference type="Proteomes" id="UP000607559">
    <property type="component" value="Unassembled WGS sequence"/>
</dbReference>
<dbReference type="PANTHER" id="PTHR43214:SF43">
    <property type="entry name" value="TWO-COMPONENT RESPONSE REGULATOR"/>
    <property type="match status" value="1"/>
</dbReference>
<dbReference type="RefSeq" id="WP_188936261.1">
    <property type="nucleotide sequence ID" value="NZ_BMJC01000005.1"/>
</dbReference>
<organism evidence="6 7">
    <name type="scientific">Puia dinghuensis</name>
    <dbReference type="NCBI Taxonomy" id="1792502"/>
    <lineage>
        <taxon>Bacteria</taxon>
        <taxon>Pseudomonadati</taxon>
        <taxon>Bacteroidota</taxon>
        <taxon>Chitinophagia</taxon>
        <taxon>Chitinophagales</taxon>
        <taxon>Chitinophagaceae</taxon>
        <taxon>Puia</taxon>
    </lineage>
</organism>
<dbReference type="PROSITE" id="PS00622">
    <property type="entry name" value="HTH_LUXR_1"/>
    <property type="match status" value="1"/>
</dbReference>
<dbReference type="PROSITE" id="PS50110">
    <property type="entry name" value="RESPONSE_REGULATORY"/>
    <property type="match status" value="1"/>
</dbReference>
<dbReference type="InterPro" id="IPR058245">
    <property type="entry name" value="NreC/VraR/RcsB-like_REC"/>
</dbReference>
<dbReference type="SUPFAM" id="SSF46894">
    <property type="entry name" value="C-terminal effector domain of the bipartite response regulators"/>
    <property type="match status" value="1"/>
</dbReference>